<organism evidence="1 2">
    <name type="scientific">Blastopirellula marina</name>
    <dbReference type="NCBI Taxonomy" id="124"/>
    <lineage>
        <taxon>Bacteria</taxon>
        <taxon>Pseudomonadati</taxon>
        <taxon>Planctomycetota</taxon>
        <taxon>Planctomycetia</taxon>
        <taxon>Pirellulales</taxon>
        <taxon>Pirellulaceae</taxon>
        <taxon>Blastopirellula</taxon>
    </lineage>
</organism>
<dbReference type="Proteomes" id="UP000240009">
    <property type="component" value="Unassembled WGS sequence"/>
</dbReference>
<evidence type="ECO:0000313" key="2">
    <source>
        <dbReference type="Proteomes" id="UP000240009"/>
    </source>
</evidence>
<reference evidence="1 2" key="1">
    <citation type="submission" date="2018-02" db="EMBL/GenBank/DDBJ databases">
        <title>Comparative genomes isolates from brazilian mangrove.</title>
        <authorList>
            <person name="Araujo J.E."/>
            <person name="Taketani R.G."/>
            <person name="Silva M.C.P."/>
            <person name="Loureco M.V."/>
            <person name="Andreote F.D."/>
        </authorList>
    </citation>
    <scope>NUCLEOTIDE SEQUENCE [LARGE SCALE GENOMIC DNA]</scope>
    <source>
        <strain evidence="1 2">HEX-2 MGV</strain>
    </source>
</reference>
<proteinExistence type="predicted"/>
<dbReference type="EMBL" id="PUIA01000064">
    <property type="protein sequence ID" value="PQO26774.1"/>
    <property type="molecule type" value="Genomic_DNA"/>
</dbReference>
<evidence type="ECO:0000313" key="1">
    <source>
        <dbReference type="EMBL" id="PQO26774.1"/>
    </source>
</evidence>
<accession>A0A2S8F4B2</accession>
<comment type="caution">
    <text evidence="1">The sequence shown here is derived from an EMBL/GenBank/DDBJ whole genome shotgun (WGS) entry which is preliminary data.</text>
</comment>
<protein>
    <submittedName>
        <fullName evidence="1">Uncharacterized protein</fullName>
    </submittedName>
</protein>
<dbReference type="AlphaFoldDB" id="A0A2S8F4B2"/>
<sequence>MGRFVTIYVLASDRGNGKPRRWHKQVRYAISIEHAKAKILADDPACEIGAVSCCTFEVARTKLTQRSGDLMAIIPPSDREELRNDLLAWEATREPIVLAPPQHPLTFEATTGTRTVENGLPEPKTSPVMTFEQLVEELNDEFEISKTQLIGVLRRNELPVADKKDEYGQRRFSELDVWAIRRFLRYKMPRFIRSDASEPVT</sequence>
<gene>
    <name evidence="1" type="ORF">C5Y96_20035</name>
</gene>
<name>A0A2S8F4B2_9BACT</name>